<comment type="caution">
    <text evidence="3">The sequence shown here is derived from an EMBL/GenBank/DDBJ whole genome shotgun (WGS) entry which is preliminary data.</text>
</comment>
<proteinExistence type="predicted"/>
<keyword evidence="2" id="KW-1133">Transmembrane helix</keyword>
<accession>A0ABP8DMV5</accession>
<evidence type="ECO:0000313" key="3">
    <source>
        <dbReference type="EMBL" id="GAA4259851.1"/>
    </source>
</evidence>
<gene>
    <name evidence="3" type="ORF">GCM10022255_086210</name>
</gene>
<feature type="region of interest" description="Disordered" evidence="1">
    <location>
        <begin position="226"/>
        <end position="246"/>
    </location>
</feature>
<dbReference type="EMBL" id="BAABAT010000037">
    <property type="protein sequence ID" value="GAA4259851.1"/>
    <property type="molecule type" value="Genomic_DNA"/>
</dbReference>
<protein>
    <submittedName>
        <fullName evidence="3">Uncharacterized protein</fullName>
    </submittedName>
</protein>
<evidence type="ECO:0000256" key="1">
    <source>
        <dbReference type="SAM" id="MobiDB-lite"/>
    </source>
</evidence>
<evidence type="ECO:0000313" key="4">
    <source>
        <dbReference type="Proteomes" id="UP001500620"/>
    </source>
</evidence>
<feature type="transmembrane region" description="Helical" evidence="2">
    <location>
        <begin position="18"/>
        <end position="39"/>
    </location>
</feature>
<keyword evidence="2" id="KW-0472">Membrane</keyword>
<evidence type="ECO:0000256" key="2">
    <source>
        <dbReference type="SAM" id="Phobius"/>
    </source>
</evidence>
<keyword evidence="4" id="KW-1185">Reference proteome</keyword>
<dbReference type="RefSeq" id="WP_345136769.1">
    <property type="nucleotide sequence ID" value="NZ_BAABAT010000037.1"/>
</dbReference>
<reference evidence="4" key="1">
    <citation type="journal article" date="2019" name="Int. J. Syst. Evol. Microbiol.">
        <title>The Global Catalogue of Microorganisms (GCM) 10K type strain sequencing project: providing services to taxonomists for standard genome sequencing and annotation.</title>
        <authorList>
            <consortium name="The Broad Institute Genomics Platform"/>
            <consortium name="The Broad Institute Genome Sequencing Center for Infectious Disease"/>
            <person name="Wu L."/>
            <person name="Ma J."/>
        </authorList>
    </citation>
    <scope>NUCLEOTIDE SEQUENCE [LARGE SCALE GENOMIC DNA]</scope>
    <source>
        <strain evidence="4">JCM 17441</strain>
    </source>
</reference>
<organism evidence="3 4">
    <name type="scientific">Dactylosporangium darangshiense</name>
    <dbReference type="NCBI Taxonomy" id="579108"/>
    <lineage>
        <taxon>Bacteria</taxon>
        <taxon>Bacillati</taxon>
        <taxon>Actinomycetota</taxon>
        <taxon>Actinomycetes</taxon>
        <taxon>Micromonosporales</taxon>
        <taxon>Micromonosporaceae</taxon>
        <taxon>Dactylosporangium</taxon>
    </lineage>
</organism>
<sequence length="246" mass="28211">MSFIEAFWQWLGHTNPDVWAATASWTTAAIAIGAGVVAYKQVGEARRLREEQAQPYVVAYMEINEAANWIVDLVVKNYGTTIARDVRITSNPPIRRTKDAGRGTEDVWLFDRLPVLVPGQEWRTLWDVGFERKDSNLPDRHRVVVTYADSRGRPMEPTESELDWGSHWQNLRVNAYGIHQAAEALRAIQKSVAKWGEPHGGLRVYARDGDAKDARDLKRMRVFERKMRQREEQETANTRSIDPPIE</sequence>
<dbReference type="Proteomes" id="UP001500620">
    <property type="component" value="Unassembled WGS sequence"/>
</dbReference>
<name>A0ABP8DMV5_9ACTN</name>
<keyword evidence="2" id="KW-0812">Transmembrane</keyword>